<feature type="region of interest" description="Disordered" evidence="1">
    <location>
        <begin position="17"/>
        <end position="42"/>
    </location>
</feature>
<sequence>MSPISAGDRVLDLFILPEDRTGGGGGGGGDGDGGDFDEEETSTQQLLVKARQEVKKAHIEVNPLLEGKKIIDIAVSYDGSWHKRGHSSAYMVGCVVDILTGFVIDYEVLSKHCQCCSINSREYDHDDPDFII</sequence>
<name>A0ABQ8TEU9_PERAM</name>
<reference evidence="3 4" key="1">
    <citation type="journal article" date="2022" name="Allergy">
        <title>Genome assembly and annotation of Periplaneta americana reveal a comprehensive cockroach allergen profile.</title>
        <authorList>
            <person name="Wang L."/>
            <person name="Xiong Q."/>
            <person name="Saelim N."/>
            <person name="Wang L."/>
            <person name="Nong W."/>
            <person name="Wan A.T."/>
            <person name="Shi M."/>
            <person name="Liu X."/>
            <person name="Cao Q."/>
            <person name="Hui J.H.L."/>
            <person name="Sookrung N."/>
            <person name="Leung T.F."/>
            <person name="Tungtrongchitr A."/>
            <person name="Tsui S.K.W."/>
        </authorList>
    </citation>
    <scope>NUCLEOTIDE SEQUENCE [LARGE SCALE GENOMIC DNA]</scope>
    <source>
        <strain evidence="3">PWHHKU_190912</strain>
    </source>
</reference>
<keyword evidence="4" id="KW-1185">Reference proteome</keyword>
<feature type="compositionally biased region" description="Gly residues" evidence="1">
    <location>
        <begin position="22"/>
        <end position="31"/>
    </location>
</feature>
<dbReference type="Proteomes" id="UP001148838">
    <property type="component" value="Unassembled WGS sequence"/>
</dbReference>
<feature type="compositionally biased region" description="Acidic residues" evidence="1">
    <location>
        <begin position="32"/>
        <end position="41"/>
    </location>
</feature>
<protein>
    <recommendedName>
        <fullName evidence="2">Mutator-like transposase domain-containing protein</fullName>
    </recommendedName>
</protein>
<comment type="caution">
    <text evidence="3">The sequence shown here is derived from an EMBL/GenBank/DDBJ whole genome shotgun (WGS) entry which is preliminary data.</text>
</comment>
<evidence type="ECO:0000313" key="3">
    <source>
        <dbReference type="EMBL" id="KAJ4445123.1"/>
    </source>
</evidence>
<evidence type="ECO:0000256" key="1">
    <source>
        <dbReference type="SAM" id="MobiDB-lite"/>
    </source>
</evidence>
<feature type="domain" description="Mutator-like transposase" evidence="2">
    <location>
        <begin position="47"/>
        <end position="122"/>
    </location>
</feature>
<gene>
    <name evidence="3" type="ORF">ANN_06924</name>
</gene>
<proteinExistence type="predicted"/>
<dbReference type="InterPro" id="IPR049012">
    <property type="entry name" value="Mutator_transp_dom"/>
</dbReference>
<evidence type="ECO:0000313" key="4">
    <source>
        <dbReference type="Proteomes" id="UP001148838"/>
    </source>
</evidence>
<dbReference type="Pfam" id="PF20700">
    <property type="entry name" value="Mutator"/>
    <property type="match status" value="1"/>
</dbReference>
<accession>A0ABQ8TEU9</accession>
<organism evidence="3 4">
    <name type="scientific">Periplaneta americana</name>
    <name type="common">American cockroach</name>
    <name type="synonym">Blatta americana</name>
    <dbReference type="NCBI Taxonomy" id="6978"/>
    <lineage>
        <taxon>Eukaryota</taxon>
        <taxon>Metazoa</taxon>
        <taxon>Ecdysozoa</taxon>
        <taxon>Arthropoda</taxon>
        <taxon>Hexapoda</taxon>
        <taxon>Insecta</taxon>
        <taxon>Pterygota</taxon>
        <taxon>Neoptera</taxon>
        <taxon>Polyneoptera</taxon>
        <taxon>Dictyoptera</taxon>
        <taxon>Blattodea</taxon>
        <taxon>Blattoidea</taxon>
        <taxon>Blattidae</taxon>
        <taxon>Blattinae</taxon>
        <taxon>Periplaneta</taxon>
    </lineage>
</organism>
<dbReference type="EMBL" id="JAJSOF020000011">
    <property type="protein sequence ID" value="KAJ4445123.1"/>
    <property type="molecule type" value="Genomic_DNA"/>
</dbReference>
<evidence type="ECO:0000259" key="2">
    <source>
        <dbReference type="Pfam" id="PF20700"/>
    </source>
</evidence>